<comment type="function">
    <text evidence="2">Antitoxin component of a type II toxin-antitoxin (TA) system.</text>
</comment>
<dbReference type="Proteomes" id="UP000249304">
    <property type="component" value="Unassembled WGS sequence"/>
</dbReference>
<name>A0A2W2E1C1_9ACTN</name>
<evidence type="ECO:0000313" key="4">
    <source>
        <dbReference type="Proteomes" id="UP000249304"/>
    </source>
</evidence>
<accession>A0A2W2E1C1</accession>
<keyword evidence="4" id="KW-1185">Reference proteome</keyword>
<organism evidence="3 4">
    <name type="scientific">Nonomuraea aridisoli</name>
    <dbReference type="NCBI Taxonomy" id="2070368"/>
    <lineage>
        <taxon>Bacteria</taxon>
        <taxon>Bacillati</taxon>
        <taxon>Actinomycetota</taxon>
        <taxon>Actinomycetes</taxon>
        <taxon>Streptosporangiales</taxon>
        <taxon>Streptosporangiaceae</taxon>
        <taxon>Nonomuraea</taxon>
    </lineage>
</organism>
<dbReference type="EMBL" id="POUD01000058">
    <property type="protein sequence ID" value="PZG18026.1"/>
    <property type="molecule type" value="Genomic_DNA"/>
</dbReference>
<dbReference type="InterPro" id="IPR036165">
    <property type="entry name" value="YefM-like_sf"/>
</dbReference>
<sequence>MTMDQTRMETLGIAAARDKLGPLVSRAVMSHRPTRIKRSDEEHAVLISEEDFEEYLRLKREREAATVLELMAAAGRGDLEMTVYTSRQEAYADLGLGEAAS</sequence>
<dbReference type="SUPFAM" id="SSF143120">
    <property type="entry name" value="YefM-like"/>
    <property type="match status" value="1"/>
</dbReference>
<evidence type="ECO:0000256" key="2">
    <source>
        <dbReference type="RuleBase" id="RU362080"/>
    </source>
</evidence>
<evidence type="ECO:0000256" key="1">
    <source>
        <dbReference type="ARBA" id="ARBA00009981"/>
    </source>
</evidence>
<dbReference type="Pfam" id="PF02604">
    <property type="entry name" value="PhdYeFM_antitox"/>
    <property type="match status" value="1"/>
</dbReference>
<dbReference type="Gene3D" id="3.40.1620.10">
    <property type="entry name" value="YefM-like domain"/>
    <property type="match status" value="1"/>
</dbReference>
<dbReference type="AlphaFoldDB" id="A0A2W2E1C1"/>
<evidence type="ECO:0000313" key="3">
    <source>
        <dbReference type="EMBL" id="PZG18026.1"/>
    </source>
</evidence>
<comment type="caution">
    <text evidence="3">The sequence shown here is derived from an EMBL/GenBank/DDBJ whole genome shotgun (WGS) entry which is preliminary data.</text>
</comment>
<dbReference type="RefSeq" id="WP_111179820.1">
    <property type="nucleotide sequence ID" value="NZ_POUD01000058.1"/>
</dbReference>
<reference evidence="3 4" key="1">
    <citation type="submission" date="2018-01" db="EMBL/GenBank/DDBJ databases">
        <title>Draft genome sequence of Nonomuraea sp. KC333.</title>
        <authorList>
            <person name="Sahin N."/>
            <person name="Saygin H."/>
            <person name="Ay H."/>
        </authorList>
    </citation>
    <scope>NUCLEOTIDE SEQUENCE [LARGE SCALE GENOMIC DNA]</scope>
    <source>
        <strain evidence="3 4">KC333</strain>
    </source>
</reference>
<dbReference type="InterPro" id="IPR006442">
    <property type="entry name" value="Antitoxin_Phd/YefM"/>
</dbReference>
<comment type="similarity">
    <text evidence="1 2">Belongs to the phD/YefM antitoxin family.</text>
</comment>
<gene>
    <name evidence="3" type="ORF">C1J01_16280</name>
</gene>
<dbReference type="OrthoDB" id="3536643at2"/>
<proteinExistence type="inferred from homology"/>
<protein>
    <recommendedName>
        <fullName evidence="2">Antitoxin</fullName>
    </recommendedName>
</protein>